<accession>A0A9W4U6Z4</accession>
<reference evidence="3" key="1">
    <citation type="submission" date="2023-01" db="EMBL/GenBank/DDBJ databases">
        <authorList>
            <person name="Van Ghelder C."/>
            <person name="Rancurel C."/>
        </authorList>
    </citation>
    <scope>NUCLEOTIDE SEQUENCE</scope>
    <source>
        <strain evidence="3">CNCM I-4278</strain>
    </source>
</reference>
<comment type="caution">
    <text evidence="3">The sequence shown here is derived from an EMBL/GenBank/DDBJ whole genome shotgun (WGS) entry which is preliminary data.</text>
</comment>
<feature type="transmembrane region" description="Helical" evidence="2">
    <location>
        <begin position="105"/>
        <end position="128"/>
    </location>
</feature>
<feature type="compositionally biased region" description="Low complexity" evidence="1">
    <location>
        <begin position="26"/>
        <end position="35"/>
    </location>
</feature>
<dbReference type="Proteomes" id="UP001152607">
    <property type="component" value="Unassembled WGS sequence"/>
</dbReference>
<evidence type="ECO:0000313" key="4">
    <source>
        <dbReference type="Proteomes" id="UP001152607"/>
    </source>
</evidence>
<dbReference type="EMBL" id="CAOQHR010000001">
    <property type="protein sequence ID" value="CAI6286853.1"/>
    <property type="molecule type" value="Genomic_DNA"/>
</dbReference>
<feature type="transmembrane region" description="Helical" evidence="2">
    <location>
        <begin position="134"/>
        <end position="158"/>
    </location>
</feature>
<dbReference type="OrthoDB" id="5382699at2759"/>
<name>A0A9W4U6Z4_9PLEO</name>
<organism evidence="3 4">
    <name type="scientific">Periconia digitata</name>
    <dbReference type="NCBI Taxonomy" id="1303443"/>
    <lineage>
        <taxon>Eukaryota</taxon>
        <taxon>Fungi</taxon>
        <taxon>Dikarya</taxon>
        <taxon>Ascomycota</taxon>
        <taxon>Pezizomycotina</taxon>
        <taxon>Dothideomycetes</taxon>
        <taxon>Pleosporomycetidae</taxon>
        <taxon>Pleosporales</taxon>
        <taxon>Massarineae</taxon>
        <taxon>Periconiaceae</taxon>
        <taxon>Periconia</taxon>
    </lineage>
</organism>
<evidence type="ECO:0000313" key="3">
    <source>
        <dbReference type="EMBL" id="CAI6286853.1"/>
    </source>
</evidence>
<keyword evidence="2" id="KW-1133">Transmembrane helix</keyword>
<keyword evidence="2" id="KW-0812">Transmembrane</keyword>
<feature type="region of interest" description="Disordered" evidence="1">
    <location>
        <begin position="22"/>
        <end position="42"/>
    </location>
</feature>
<sequence>MRISRAPQLRIASDAPWVITPDLQSEPESTSEPSSGTDKGKPHVAISLLADPSLKRSVIYSLKKGFNTEGKVIMDRNMPYSASKDAFYVIISREGVRKGRTLLRLFSKLVSVTAYIMSTALFASSTLLHLQPAILVMALVLCAAIFGRVTAMWISSVIMRDRPVLHRIVKTEKEADVFVEAILRKEGIVCEVLGHVVINGRCVKRSGRFSWSTIIGILAKPIDVGRISMMSSA</sequence>
<gene>
    <name evidence="3" type="ORF">PDIGIT_LOCUS2332</name>
</gene>
<evidence type="ECO:0000256" key="1">
    <source>
        <dbReference type="SAM" id="MobiDB-lite"/>
    </source>
</evidence>
<keyword evidence="4" id="KW-1185">Reference proteome</keyword>
<evidence type="ECO:0000256" key="2">
    <source>
        <dbReference type="SAM" id="Phobius"/>
    </source>
</evidence>
<keyword evidence="2" id="KW-0472">Membrane</keyword>
<proteinExistence type="predicted"/>
<protein>
    <submittedName>
        <fullName evidence="3">Uncharacterized protein</fullName>
    </submittedName>
</protein>
<dbReference type="AlphaFoldDB" id="A0A9W4U6Z4"/>